<name>A0ABR3DKY6_NEUIN</name>
<dbReference type="InterPro" id="IPR000120">
    <property type="entry name" value="Amidase"/>
</dbReference>
<dbReference type="SUPFAM" id="SSF75304">
    <property type="entry name" value="Amidase signature (AS) enzymes"/>
    <property type="match status" value="1"/>
</dbReference>
<feature type="compositionally biased region" description="Low complexity" evidence="1">
    <location>
        <begin position="635"/>
        <end position="645"/>
    </location>
</feature>
<evidence type="ECO:0000313" key="2">
    <source>
        <dbReference type="EMBL" id="KAL0473332.1"/>
    </source>
</evidence>
<proteinExistence type="predicted"/>
<feature type="compositionally biased region" description="Basic and acidic residues" evidence="1">
    <location>
        <begin position="705"/>
        <end position="717"/>
    </location>
</feature>
<feature type="region of interest" description="Disordered" evidence="1">
    <location>
        <begin position="674"/>
        <end position="718"/>
    </location>
</feature>
<organism evidence="2 3">
    <name type="scientific">Neurospora intermedia</name>
    <dbReference type="NCBI Taxonomy" id="5142"/>
    <lineage>
        <taxon>Eukaryota</taxon>
        <taxon>Fungi</taxon>
        <taxon>Dikarya</taxon>
        <taxon>Ascomycota</taxon>
        <taxon>Pezizomycotina</taxon>
        <taxon>Sordariomycetes</taxon>
        <taxon>Sordariomycetidae</taxon>
        <taxon>Sordariales</taxon>
        <taxon>Sordariaceae</taxon>
        <taxon>Neurospora</taxon>
    </lineage>
</organism>
<feature type="region of interest" description="Disordered" evidence="1">
    <location>
        <begin position="635"/>
        <end position="660"/>
    </location>
</feature>
<feature type="compositionally biased region" description="Acidic residues" evidence="1">
    <location>
        <begin position="685"/>
        <end position="694"/>
    </location>
</feature>
<keyword evidence="3" id="KW-1185">Reference proteome</keyword>
<gene>
    <name evidence="2" type="ORF">QR685DRAFT_516498</name>
</gene>
<evidence type="ECO:0000313" key="3">
    <source>
        <dbReference type="Proteomes" id="UP001451303"/>
    </source>
</evidence>
<sequence length="737" mass="81450">MSVPNLITCEVDGIQYLLHPQVLGSTEAPIKADQVIPVLLLTEEELNGTPDQIGQLLQFYVETDDVCSPSFTDILVEKPSKDSSSNLFMKKKDDSSYSSKATYRLQKTVLHTSSTDNPEARDDDYLPSGPYFLSGPNLHQAYRLYPDTQDAFVYGMIPYDVYNPSGFQAVSFLASNSMSKTIPVPSRHYTRLTTRGQKRPSPIRGKRITLTDGLSLLGTQTTLSCKAYVDTYPSATETDACVQRLLEEGAVLVGKTKTSQLRIGSSMWPETHFPANPRAARKGNVFDCNGTAVGSASALAGYSWLEYAVSGNVDSAVRESGKRCGLYGLRRSLTAEHDKPSPGPNEGVGIFGRSLHDLSLIAECTFPPLTAPPKELSGSNVKKILYLDYAKDQKLEYAMDVFVNALERHLNVARTTVNLDEEWEKYWVKSGINFSLRKTARFLYDLNHYDEYAKFRKDYQAKFHSSRGLVDLEAQALWSSARDHVKRQRKLQDQVNIFRDWFEQHILATETDTATCGTTGDTIIVIPDIDFHHYHIIGFFGRVLAMEDMLSPQTATPQLSVPFTQNPGECLGDEQTYSPVVASVIGPRMTTTSLITLITQALKASGLPTSVKPGPLCFPLPSSSAHATITTTATATATAADATTADSDDKNNDDGNDEAGPTAAELQERAATKLHPHEMWLYSEQDVEEEDDDDEKKTTTVTSEQGKKLRGAEDRWGGETLAKSSLDIRVDLRELKK</sequence>
<protein>
    <submittedName>
        <fullName evidence="2">Amidase signature domain-containing protein</fullName>
    </submittedName>
</protein>
<dbReference type="Gene3D" id="3.90.1300.10">
    <property type="entry name" value="Amidase signature (AS) domain"/>
    <property type="match status" value="1"/>
</dbReference>
<evidence type="ECO:0000256" key="1">
    <source>
        <dbReference type="SAM" id="MobiDB-lite"/>
    </source>
</evidence>
<dbReference type="PANTHER" id="PTHR11895">
    <property type="entry name" value="TRANSAMIDASE"/>
    <property type="match status" value="1"/>
</dbReference>
<dbReference type="InterPro" id="IPR036928">
    <property type="entry name" value="AS_sf"/>
</dbReference>
<reference evidence="2 3" key="1">
    <citation type="submission" date="2023-09" db="EMBL/GenBank/DDBJ databases">
        <title>Multi-omics analysis of a traditional fermented food reveals byproduct-associated fungal strains for waste-to-food upcycling.</title>
        <authorList>
            <consortium name="Lawrence Berkeley National Laboratory"/>
            <person name="Rekdal V.M."/>
            <person name="Villalobos-Escobedo J.M."/>
            <person name="Rodriguez-Valeron N."/>
            <person name="Garcia M.O."/>
            <person name="Vasquez D.P."/>
            <person name="Damayanti I."/>
            <person name="Sorensen P.M."/>
            <person name="Baidoo E.E."/>
            <person name="De Carvalho A.C."/>
            <person name="Riley R."/>
            <person name="Lipzen A."/>
            <person name="He G."/>
            <person name="Yan M."/>
            <person name="Haridas S."/>
            <person name="Daum C."/>
            <person name="Yoshinaga Y."/>
            <person name="Ng V."/>
            <person name="Grigoriev I.V."/>
            <person name="Munk R."/>
            <person name="Nuraida L."/>
            <person name="Wijaya C.H."/>
            <person name="Morales P.-C."/>
            <person name="Keasling J.D."/>
        </authorList>
    </citation>
    <scope>NUCLEOTIDE SEQUENCE [LARGE SCALE GENOMIC DNA]</scope>
    <source>
        <strain evidence="2 3">FGSC 2613</strain>
    </source>
</reference>
<dbReference type="EMBL" id="JAVLET010000002">
    <property type="protein sequence ID" value="KAL0473332.1"/>
    <property type="molecule type" value="Genomic_DNA"/>
</dbReference>
<accession>A0ABR3DKY6</accession>
<dbReference type="Proteomes" id="UP001451303">
    <property type="component" value="Unassembled WGS sequence"/>
</dbReference>
<dbReference type="PANTHER" id="PTHR11895:SF152">
    <property type="entry name" value="GLUTAMYL-TRNA(GLN) AMIDOTRANSFERASE, SUBUNIT A (AFU_ORTHOLOGUE AFUA_7G06800)"/>
    <property type="match status" value="1"/>
</dbReference>
<comment type="caution">
    <text evidence="2">The sequence shown here is derived from an EMBL/GenBank/DDBJ whole genome shotgun (WGS) entry which is preliminary data.</text>
</comment>